<name>A0A0K6ILS1_9GAMM</name>
<evidence type="ECO:0000256" key="4">
    <source>
        <dbReference type="ARBA" id="ARBA00022553"/>
    </source>
</evidence>
<keyword evidence="18" id="KW-1185">Reference proteome</keyword>
<organism evidence="17 18">
    <name type="scientific">Marinomonas fungiae</name>
    <dbReference type="NCBI Taxonomy" id="1137284"/>
    <lineage>
        <taxon>Bacteria</taxon>
        <taxon>Pseudomonadati</taxon>
        <taxon>Pseudomonadota</taxon>
        <taxon>Gammaproteobacteria</taxon>
        <taxon>Oceanospirillales</taxon>
        <taxon>Oceanospirillaceae</taxon>
        <taxon>Marinomonas</taxon>
    </lineage>
</organism>
<evidence type="ECO:0000256" key="6">
    <source>
        <dbReference type="ARBA" id="ARBA00022692"/>
    </source>
</evidence>
<dbReference type="GO" id="GO:0000155">
    <property type="term" value="F:phosphorelay sensor kinase activity"/>
    <property type="evidence" value="ECO:0007669"/>
    <property type="project" value="InterPro"/>
</dbReference>
<evidence type="ECO:0000256" key="5">
    <source>
        <dbReference type="ARBA" id="ARBA00022679"/>
    </source>
</evidence>
<accession>A0A0K6ILS1</accession>
<keyword evidence="8 17" id="KW-0418">Kinase</keyword>
<dbReference type="Pfam" id="PF02518">
    <property type="entry name" value="HATPase_c"/>
    <property type="match status" value="1"/>
</dbReference>
<feature type="domain" description="Histidine kinase" evidence="15">
    <location>
        <begin position="234"/>
        <end position="427"/>
    </location>
</feature>
<keyword evidence="9" id="KW-0067">ATP-binding</keyword>
<keyword evidence="10 14" id="KW-1133">Transmembrane helix</keyword>
<dbReference type="EMBL" id="CYHG01000006">
    <property type="protein sequence ID" value="CUB04257.1"/>
    <property type="molecule type" value="Genomic_DNA"/>
</dbReference>
<dbReference type="SUPFAM" id="SSF55874">
    <property type="entry name" value="ATPase domain of HSP90 chaperone/DNA topoisomerase II/histidine kinase"/>
    <property type="match status" value="1"/>
</dbReference>
<dbReference type="PROSITE" id="PS50885">
    <property type="entry name" value="HAMP"/>
    <property type="match status" value="1"/>
</dbReference>
<keyword evidence="4" id="KW-0597">Phosphoprotein</keyword>
<dbReference type="GO" id="GO:0005886">
    <property type="term" value="C:plasma membrane"/>
    <property type="evidence" value="ECO:0007669"/>
    <property type="project" value="TreeGrafter"/>
</dbReference>
<keyword evidence="13" id="KW-0175">Coiled coil</keyword>
<gene>
    <name evidence="17" type="ORF">Ga0061065_10676</name>
</gene>
<dbReference type="OrthoDB" id="9121563at2"/>
<dbReference type="InterPro" id="IPR003661">
    <property type="entry name" value="HisK_dim/P_dom"/>
</dbReference>
<comment type="subcellular location">
    <subcellularLocation>
        <location evidence="2">Membrane</location>
        <topology evidence="2">Multi-pass membrane protein</topology>
    </subcellularLocation>
</comment>
<keyword evidence="11" id="KW-0902">Two-component regulatory system</keyword>
<dbReference type="InterPro" id="IPR036890">
    <property type="entry name" value="HATPase_C_sf"/>
</dbReference>
<sequence length="427" mass="48062">MTTVRLSIKSIAWVLGISMIVSSLMGVFVTYLAADEEFNEVLEDDLKQNAELLNAMIVATQATPQELQAFLEEHIRKDDEDTIWVTVYHPESGWQVSNFDHQRPLEERGSDSLEGEFKGYGWHGYQYDEDGLVVQMFRRDDLTNDIIGDIAEEITAPTLLGSAISLLLLVLLVRLIAKPLTALSKELQQRRGDDLSPLASTSHNREIQTLTDNLNRLMAEVDQVLTRERQFANDVAHELRTPLTTIKLELSCPDPDIQAITSETERVNRIVEQLLTLARLDQHHWLQRFDKVLLEARLNSIADKFQRRFDAQNIQLSIQTEAVNVKGDGTLLQVLIENLLNNILRHSETADRVNIELTPQQLVIEDNGVGVSPELLNNLHRSTNRLDSKGEGLGLGVTICQRIAAIHGATLRFEAAQPGLRVILSFS</sequence>
<dbReference type="InterPro" id="IPR003594">
    <property type="entry name" value="HATPase_dom"/>
</dbReference>
<dbReference type="PROSITE" id="PS50109">
    <property type="entry name" value="HIS_KIN"/>
    <property type="match status" value="1"/>
</dbReference>
<dbReference type="Gene3D" id="3.30.565.10">
    <property type="entry name" value="Histidine kinase-like ATPase, C-terminal domain"/>
    <property type="match status" value="1"/>
</dbReference>
<dbReference type="CDD" id="cd00082">
    <property type="entry name" value="HisKA"/>
    <property type="match status" value="1"/>
</dbReference>
<protein>
    <recommendedName>
        <fullName evidence="3">histidine kinase</fullName>
        <ecNumber evidence="3">2.7.13.3</ecNumber>
    </recommendedName>
</protein>
<evidence type="ECO:0000256" key="11">
    <source>
        <dbReference type="ARBA" id="ARBA00023012"/>
    </source>
</evidence>
<evidence type="ECO:0000313" key="18">
    <source>
        <dbReference type="Proteomes" id="UP000182769"/>
    </source>
</evidence>
<dbReference type="PRINTS" id="PR00344">
    <property type="entry name" value="BCTRLSENSOR"/>
</dbReference>
<dbReference type="Proteomes" id="UP000182769">
    <property type="component" value="Unassembled WGS sequence"/>
</dbReference>
<dbReference type="PANTHER" id="PTHR45436">
    <property type="entry name" value="SENSOR HISTIDINE KINASE YKOH"/>
    <property type="match status" value="1"/>
</dbReference>
<dbReference type="InterPro" id="IPR036097">
    <property type="entry name" value="HisK_dim/P_sf"/>
</dbReference>
<evidence type="ECO:0000259" key="15">
    <source>
        <dbReference type="PROSITE" id="PS50109"/>
    </source>
</evidence>
<feature type="coiled-coil region" evidence="13">
    <location>
        <begin position="200"/>
        <end position="227"/>
    </location>
</feature>
<dbReference type="STRING" id="1137284.GCA_001418205_02121"/>
<reference evidence="18" key="1">
    <citation type="submission" date="2015-08" db="EMBL/GenBank/DDBJ databases">
        <authorList>
            <person name="Varghese N."/>
        </authorList>
    </citation>
    <scope>NUCLEOTIDE SEQUENCE [LARGE SCALE GENOMIC DNA]</scope>
    <source>
        <strain evidence="18">JCM 18476</strain>
    </source>
</reference>
<keyword evidence="7" id="KW-0547">Nucleotide-binding</keyword>
<dbReference type="Gene3D" id="6.10.340.10">
    <property type="match status" value="1"/>
</dbReference>
<dbReference type="SMART" id="SM00388">
    <property type="entry name" value="HisKA"/>
    <property type="match status" value="1"/>
</dbReference>
<dbReference type="InterPro" id="IPR005467">
    <property type="entry name" value="His_kinase_dom"/>
</dbReference>
<evidence type="ECO:0000256" key="14">
    <source>
        <dbReference type="SAM" id="Phobius"/>
    </source>
</evidence>
<dbReference type="GO" id="GO:0005524">
    <property type="term" value="F:ATP binding"/>
    <property type="evidence" value="ECO:0007669"/>
    <property type="project" value="UniProtKB-KW"/>
</dbReference>
<evidence type="ECO:0000256" key="12">
    <source>
        <dbReference type="ARBA" id="ARBA00023136"/>
    </source>
</evidence>
<evidence type="ECO:0000256" key="9">
    <source>
        <dbReference type="ARBA" id="ARBA00022840"/>
    </source>
</evidence>
<evidence type="ECO:0000256" key="7">
    <source>
        <dbReference type="ARBA" id="ARBA00022741"/>
    </source>
</evidence>
<dbReference type="InterPro" id="IPR050428">
    <property type="entry name" value="TCS_sensor_his_kinase"/>
</dbReference>
<feature type="domain" description="HAMP" evidence="16">
    <location>
        <begin position="174"/>
        <end position="226"/>
    </location>
</feature>
<dbReference type="Pfam" id="PF00512">
    <property type="entry name" value="HisKA"/>
    <property type="match status" value="1"/>
</dbReference>
<evidence type="ECO:0000256" key="10">
    <source>
        <dbReference type="ARBA" id="ARBA00022989"/>
    </source>
</evidence>
<dbReference type="PANTHER" id="PTHR45436:SF14">
    <property type="entry name" value="SENSOR PROTEIN QSEC"/>
    <property type="match status" value="1"/>
</dbReference>
<dbReference type="AlphaFoldDB" id="A0A0K6ILS1"/>
<dbReference type="SMART" id="SM00387">
    <property type="entry name" value="HATPase_c"/>
    <property type="match status" value="1"/>
</dbReference>
<dbReference type="Gene3D" id="1.10.287.130">
    <property type="match status" value="1"/>
</dbReference>
<evidence type="ECO:0000256" key="8">
    <source>
        <dbReference type="ARBA" id="ARBA00022777"/>
    </source>
</evidence>
<proteinExistence type="predicted"/>
<evidence type="ECO:0000256" key="1">
    <source>
        <dbReference type="ARBA" id="ARBA00000085"/>
    </source>
</evidence>
<dbReference type="InterPro" id="IPR003660">
    <property type="entry name" value="HAMP_dom"/>
</dbReference>
<evidence type="ECO:0000259" key="16">
    <source>
        <dbReference type="PROSITE" id="PS50885"/>
    </source>
</evidence>
<dbReference type="EC" id="2.7.13.3" evidence="3"/>
<evidence type="ECO:0000313" key="17">
    <source>
        <dbReference type="EMBL" id="CUB04257.1"/>
    </source>
</evidence>
<keyword evidence="6 14" id="KW-0812">Transmembrane</keyword>
<dbReference type="RefSeq" id="WP_055463202.1">
    <property type="nucleotide sequence ID" value="NZ_CYHG01000006.1"/>
</dbReference>
<evidence type="ECO:0000256" key="2">
    <source>
        <dbReference type="ARBA" id="ARBA00004141"/>
    </source>
</evidence>
<keyword evidence="5" id="KW-0808">Transferase</keyword>
<dbReference type="InterPro" id="IPR004358">
    <property type="entry name" value="Sig_transdc_His_kin-like_C"/>
</dbReference>
<evidence type="ECO:0000256" key="13">
    <source>
        <dbReference type="SAM" id="Coils"/>
    </source>
</evidence>
<feature type="transmembrane region" description="Helical" evidence="14">
    <location>
        <begin position="12"/>
        <end position="34"/>
    </location>
</feature>
<comment type="catalytic activity">
    <reaction evidence="1">
        <text>ATP + protein L-histidine = ADP + protein N-phospho-L-histidine.</text>
        <dbReference type="EC" id="2.7.13.3"/>
    </reaction>
</comment>
<dbReference type="SUPFAM" id="SSF47384">
    <property type="entry name" value="Homodimeric domain of signal transducing histidine kinase"/>
    <property type="match status" value="1"/>
</dbReference>
<keyword evidence="12 14" id="KW-0472">Membrane</keyword>
<evidence type="ECO:0000256" key="3">
    <source>
        <dbReference type="ARBA" id="ARBA00012438"/>
    </source>
</evidence>